<evidence type="ECO:0000313" key="3">
    <source>
        <dbReference type="EMBL" id="NKQ54590.1"/>
    </source>
</evidence>
<accession>A0ABX1J804</accession>
<proteinExistence type="predicted"/>
<feature type="compositionally biased region" description="Basic and acidic residues" evidence="1">
    <location>
        <begin position="150"/>
        <end position="180"/>
    </location>
</feature>
<keyword evidence="2" id="KW-1133">Transmembrane helix</keyword>
<gene>
    <name evidence="3" type="ORF">HFP15_17045</name>
</gene>
<name>A0ABX1J804_9PSEU</name>
<feature type="compositionally biased region" description="Polar residues" evidence="1">
    <location>
        <begin position="232"/>
        <end position="242"/>
    </location>
</feature>
<evidence type="ECO:0000313" key="4">
    <source>
        <dbReference type="Proteomes" id="UP000715441"/>
    </source>
</evidence>
<evidence type="ECO:0000256" key="1">
    <source>
        <dbReference type="SAM" id="MobiDB-lite"/>
    </source>
</evidence>
<protein>
    <recommendedName>
        <fullName evidence="5">DUF2637 domain-containing protein</fullName>
    </recommendedName>
</protein>
<sequence length="249" mass="26360">MNANSQTVARFVTVTMGLVIGLTFLFGFGNVLNLALTLQVPAFVAPLVAPAVDLTVLGLLVGTRHLALSGASDDVLRPARRLLVGASVVTLLLNVADPVCAGQWGKAAFDSVGPLLLIGWAEAGPGLLRALSAASADPGPGQPSGASSSEPKRDDAEPDARRPTALLHDQRVGAEPRRTTALDEELVERARRADADHWRRYRRPISAETLRKQLRVGATTSRALVAEVRPKNTPQSSTNTEVASDRLTV</sequence>
<reference evidence="3 4" key="1">
    <citation type="submission" date="2020-04" db="EMBL/GenBank/DDBJ databases">
        <title>Novel species.</title>
        <authorList>
            <person name="Teo W.F.A."/>
            <person name="Lipun K."/>
            <person name="Srisuk N."/>
            <person name="Duangmal K."/>
        </authorList>
    </citation>
    <scope>NUCLEOTIDE SEQUENCE [LARGE SCALE GENOMIC DNA]</scope>
    <source>
        <strain evidence="3 4">K13G38</strain>
    </source>
</reference>
<evidence type="ECO:0000256" key="2">
    <source>
        <dbReference type="SAM" id="Phobius"/>
    </source>
</evidence>
<feature type="compositionally biased region" description="Low complexity" evidence="1">
    <location>
        <begin position="132"/>
        <end position="149"/>
    </location>
</feature>
<dbReference type="EMBL" id="JAAXLS010000010">
    <property type="protein sequence ID" value="NKQ54590.1"/>
    <property type="molecule type" value="Genomic_DNA"/>
</dbReference>
<keyword evidence="2" id="KW-0812">Transmembrane</keyword>
<keyword evidence="4" id="KW-1185">Reference proteome</keyword>
<organism evidence="3 4">
    <name type="scientific">Amycolatopsis acididurans</name>
    <dbReference type="NCBI Taxonomy" id="2724524"/>
    <lineage>
        <taxon>Bacteria</taxon>
        <taxon>Bacillati</taxon>
        <taxon>Actinomycetota</taxon>
        <taxon>Actinomycetes</taxon>
        <taxon>Pseudonocardiales</taxon>
        <taxon>Pseudonocardiaceae</taxon>
        <taxon>Amycolatopsis</taxon>
    </lineage>
</organism>
<feature type="region of interest" description="Disordered" evidence="1">
    <location>
        <begin position="132"/>
        <end position="180"/>
    </location>
</feature>
<dbReference type="RefSeq" id="WP_168516650.1">
    <property type="nucleotide sequence ID" value="NZ_JAAXLS010000010.1"/>
</dbReference>
<evidence type="ECO:0008006" key="5">
    <source>
        <dbReference type="Google" id="ProtNLM"/>
    </source>
</evidence>
<feature type="transmembrane region" description="Helical" evidence="2">
    <location>
        <begin position="40"/>
        <end position="61"/>
    </location>
</feature>
<feature type="transmembrane region" description="Helical" evidence="2">
    <location>
        <begin position="7"/>
        <end position="28"/>
    </location>
</feature>
<dbReference type="Proteomes" id="UP000715441">
    <property type="component" value="Unassembled WGS sequence"/>
</dbReference>
<feature type="region of interest" description="Disordered" evidence="1">
    <location>
        <begin position="227"/>
        <end position="249"/>
    </location>
</feature>
<keyword evidence="2" id="KW-0472">Membrane</keyword>
<comment type="caution">
    <text evidence="3">The sequence shown here is derived from an EMBL/GenBank/DDBJ whole genome shotgun (WGS) entry which is preliminary data.</text>
</comment>